<dbReference type="InterPro" id="IPR041492">
    <property type="entry name" value="HAD_2"/>
</dbReference>
<dbReference type="InterPro" id="IPR006439">
    <property type="entry name" value="HAD-SF_hydro_IA"/>
</dbReference>
<dbReference type="KEGG" id="gsn:YC6258_05300"/>
<dbReference type="NCBIfam" id="TIGR01509">
    <property type="entry name" value="HAD-SF-IA-v3"/>
    <property type="match status" value="1"/>
</dbReference>
<proteinExistence type="predicted"/>
<reference evidence="1 2" key="1">
    <citation type="submission" date="2014-01" db="EMBL/GenBank/DDBJ databases">
        <title>Full genme sequencing of cellulolytic bacterium Gynuella sunshinyii YC6258T gen. nov., sp. nov.</title>
        <authorList>
            <person name="Khan H."/>
            <person name="Chung E.J."/>
            <person name="Chung Y.R."/>
        </authorList>
    </citation>
    <scope>NUCLEOTIDE SEQUENCE [LARGE SCALE GENOMIC DNA]</scope>
    <source>
        <strain evidence="1 2">YC6258</strain>
    </source>
</reference>
<organism evidence="1 2">
    <name type="scientific">Gynuella sunshinyii YC6258</name>
    <dbReference type="NCBI Taxonomy" id="1445510"/>
    <lineage>
        <taxon>Bacteria</taxon>
        <taxon>Pseudomonadati</taxon>
        <taxon>Pseudomonadota</taxon>
        <taxon>Gammaproteobacteria</taxon>
        <taxon>Oceanospirillales</taxon>
        <taxon>Saccharospirillaceae</taxon>
        <taxon>Gynuella</taxon>
    </lineage>
</organism>
<dbReference type="InterPro" id="IPR036412">
    <property type="entry name" value="HAD-like_sf"/>
</dbReference>
<dbReference type="Pfam" id="PF13419">
    <property type="entry name" value="HAD_2"/>
    <property type="match status" value="1"/>
</dbReference>
<dbReference type="SUPFAM" id="SSF56784">
    <property type="entry name" value="HAD-like"/>
    <property type="match status" value="1"/>
</dbReference>
<protein>
    <submittedName>
        <fullName evidence="1">Putative phosphatase/phosphohexomutase</fullName>
    </submittedName>
</protein>
<dbReference type="Gene3D" id="3.40.50.1000">
    <property type="entry name" value="HAD superfamily/HAD-like"/>
    <property type="match status" value="1"/>
</dbReference>
<dbReference type="InterPro" id="IPR023198">
    <property type="entry name" value="PGP-like_dom2"/>
</dbReference>
<dbReference type="SFLD" id="SFLDG01129">
    <property type="entry name" value="C1.5:_HAD__Beta-PGM__Phosphata"/>
    <property type="match status" value="1"/>
</dbReference>
<sequence>MNFDLFQTYDALIFDMDGTLVESGPLHEEAWTRTLKEFGLPIIKPLMRALCGVPTKETLEIIAQKTNTPLRTSVTEMNDFKEAIAKSLMHDYVKPTPIADIARHFYGKKPMAVGTGAYTEEAKAILTICGLEHLFNAIVGADQVTNPKPAPDVFLRGAELTGTAPEKCAVFEDAELGLQAARAANMAAYDVHEHFGYVNEYFLD</sequence>
<dbReference type="RefSeq" id="WP_211264580.1">
    <property type="nucleotide sequence ID" value="NZ_CP007142.1"/>
</dbReference>
<dbReference type="CDD" id="cd07505">
    <property type="entry name" value="HAD_BPGM-like"/>
    <property type="match status" value="1"/>
</dbReference>
<dbReference type="HOGENOM" id="CLU_045011_13_3_6"/>
<dbReference type="SFLD" id="SFLDS00003">
    <property type="entry name" value="Haloacid_Dehalogenase"/>
    <property type="match status" value="1"/>
</dbReference>
<dbReference type="PANTHER" id="PTHR43481:SF4">
    <property type="entry name" value="GLYCEROL-1-PHOSPHATE PHOSPHOHYDROLASE 1-RELATED"/>
    <property type="match status" value="1"/>
</dbReference>
<accession>A0A0C5VDC8</accession>
<gene>
    <name evidence="1" type="ORF">YC6258_05300</name>
</gene>
<evidence type="ECO:0000313" key="2">
    <source>
        <dbReference type="Proteomes" id="UP000032266"/>
    </source>
</evidence>
<dbReference type="InterPro" id="IPR023214">
    <property type="entry name" value="HAD_sf"/>
</dbReference>
<dbReference type="AlphaFoldDB" id="A0A0C5VDC8"/>
<keyword evidence="2" id="KW-1185">Reference proteome</keyword>
<evidence type="ECO:0000313" key="1">
    <source>
        <dbReference type="EMBL" id="AJQ97330.1"/>
    </source>
</evidence>
<name>A0A0C5VDC8_9GAMM</name>
<dbReference type="Gene3D" id="1.10.150.240">
    <property type="entry name" value="Putative phosphatase, domain 2"/>
    <property type="match status" value="1"/>
</dbReference>
<dbReference type="Proteomes" id="UP000032266">
    <property type="component" value="Chromosome"/>
</dbReference>
<dbReference type="STRING" id="1445510.YC6258_05300"/>
<dbReference type="GO" id="GO:0050308">
    <property type="term" value="F:sugar-phosphatase activity"/>
    <property type="evidence" value="ECO:0007669"/>
    <property type="project" value="TreeGrafter"/>
</dbReference>
<dbReference type="EMBL" id="CP007142">
    <property type="protein sequence ID" value="AJQ97330.1"/>
    <property type="molecule type" value="Genomic_DNA"/>
</dbReference>
<dbReference type="PANTHER" id="PTHR43481">
    <property type="entry name" value="FRUCTOSE-1-PHOSPHATE PHOSPHATASE"/>
    <property type="match status" value="1"/>
</dbReference>
<dbReference type="InterPro" id="IPR051806">
    <property type="entry name" value="HAD-like_SPP"/>
</dbReference>